<comment type="function">
    <text evidence="4">Catalyzes the ATP-dependent conversion of 5-aminoimidazole ribonucleotide (AIR) and HCO(3)(-) to N5-carboxyaminoimidazole ribonucleotide (N5-CAIR).</text>
</comment>
<dbReference type="InterPro" id="IPR003135">
    <property type="entry name" value="ATP-grasp_carboxylate-amine"/>
</dbReference>
<evidence type="ECO:0000256" key="1">
    <source>
        <dbReference type="ARBA" id="ARBA00022741"/>
    </source>
</evidence>
<keyword evidence="1 4" id="KW-0547">Nucleotide-binding</keyword>
<comment type="similarity">
    <text evidence="4 5">Belongs to the PurK/PurT family.</text>
</comment>
<evidence type="ECO:0000313" key="8">
    <source>
        <dbReference type="Proteomes" id="UP000530530"/>
    </source>
</evidence>
<dbReference type="NCBIfam" id="TIGR01161">
    <property type="entry name" value="purK"/>
    <property type="match status" value="1"/>
</dbReference>
<dbReference type="Gene3D" id="3.30.470.20">
    <property type="entry name" value="ATP-grasp fold, B domain"/>
    <property type="match status" value="1"/>
</dbReference>
<reference evidence="7 8" key="1">
    <citation type="submission" date="2020-08" db="EMBL/GenBank/DDBJ databases">
        <title>Sequencing the genomes of 1000 actinobacteria strains.</title>
        <authorList>
            <person name="Klenk H.-P."/>
        </authorList>
    </citation>
    <scope>NUCLEOTIDE SEQUENCE [LARGE SCALE GENOMIC DNA]</scope>
    <source>
        <strain evidence="7 8">DSM 41530</strain>
    </source>
</reference>
<dbReference type="Proteomes" id="UP000530530">
    <property type="component" value="Unassembled WGS sequence"/>
</dbReference>
<dbReference type="InterPro" id="IPR013815">
    <property type="entry name" value="ATP_grasp_subdomain_1"/>
</dbReference>
<dbReference type="InterPro" id="IPR040686">
    <property type="entry name" value="PurK_C"/>
</dbReference>
<feature type="binding site" evidence="4">
    <location>
        <begin position="178"/>
        <end position="181"/>
    </location>
    <ligand>
        <name>ATP</name>
        <dbReference type="ChEBI" id="CHEBI:30616"/>
    </ligand>
</feature>
<comment type="subunit">
    <text evidence="4 5">Homodimer.</text>
</comment>
<dbReference type="NCBIfam" id="NF004680">
    <property type="entry name" value="PRK06019.1-6"/>
    <property type="match status" value="1"/>
</dbReference>
<dbReference type="InterPro" id="IPR054350">
    <property type="entry name" value="PurT/PurK_preATP-grasp"/>
</dbReference>
<evidence type="ECO:0000313" key="7">
    <source>
        <dbReference type="EMBL" id="MBB4784971.1"/>
    </source>
</evidence>
<organism evidence="7 8">
    <name type="scientific">Streptomyces rapamycinicus</name>
    <dbReference type="NCBI Taxonomy" id="1226757"/>
    <lineage>
        <taxon>Bacteria</taxon>
        <taxon>Bacillati</taxon>
        <taxon>Actinomycetota</taxon>
        <taxon>Actinomycetes</taxon>
        <taxon>Kitasatosporales</taxon>
        <taxon>Streptomycetaceae</taxon>
        <taxon>Streptomyces</taxon>
        <taxon>Streptomyces violaceusniger group</taxon>
    </lineage>
</organism>
<dbReference type="PANTHER" id="PTHR11609">
    <property type="entry name" value="PURINE BIOSYNTHESIS PROTEIN 6/7, PUR6/7"/>
    <property type="match status" value="1"/>
</dbReference>
<dbReference type="HAMAP" id="MF_01928">
    <property type="entry name" value="PurK"/>
    <property type="match status" value="1"/>
</dbReference>
<dbReference type="PANTHER" id="PTHR11609:SF5">
    <property type="entry name" value="PHOSPHORIBOSYLAMINOIMIDAZOLE CARBOXYLASE"/>
    <property type="match status" value="1"/>
</dbReference>
<protein>
    <recommendedName>
        <fullName evidence="4 5">N5-carboxyaminoimidazole ribonucleotide synthase</fullName>
        <shortName evidence="4 5">N5-CAIR synthase</shortName>
        <ecNumber evidence="4 5">6.3.4.18</ecNumber>
    </recommendedName>
    <alternativeName>
        <fullName evidence="4 5">5-(carboxyamino)imidazole ribonucleotide synthetase</fullName>
    </alternativeName>
</protein>
<feature type="domain" description="ATP-grasp" evidence="6">
    <location>
        <begin position="107"/>
        <end position="294"/>
    </location>
</feature>
<dbReference type="EC" id="6.3.4.18" evidence="4 5"/>
<evidence type="ECO:0000256" key="5">
    <source>
        <dbReference type="RuleBase" id="RU361200"/>
    </source>
</evidence>
<keyword evidence="4 5" id="KW-0436">Ligase</keyword>
<feature type="binding site" evidence="4">
    <location>
        <position position="145"/>
    </location>
    <ligand>
        <name>ATP</name>
        <dbReference type="ChEBI" id="CHEBI:30616"/>
    </ligand>
</feature>
<comment type="catalytic activity">
    <reaction evidence="4 5">
        <text>5-amino-1-(5-phospho-beta-D-ribosyl)imidazole + hydrogencarbonate + ATP = 5-carboxyamino-1-(5-phospho-D-ribosyl)imidazole + ADP + phosphate + 2 H(+)</text>
        <dbReference type="Rhea" id="RHEA:19317"/>
        <dbReference type="ChEBI" id="CHEBI:15378"/>
        <dbReference type="ChEBI" id="CHEBI:17544"/>
        <dbReference type="ChEBI" id="CHEBI:30616"/>
        <dbReference type="ChEBI" id="CHEBI:43474"/>
        <dbReference type="ChEBI" id="CHEBI:58730"/>
        <dbReference type="ChEBI" id="CHEBI:137981"/>
        <dbReference type="ChEBI" id="CHEBI:456216"/>
        <dbReference type="EC" id="6.3.4.18"/>
    </reaction>
</comment>
<sequence length="380" mass="41048">MTFPVVGMVGGGQLARMTHEAGIPLGIRFKLLSDTPQDSAAQVVSDVVIGDYRDLDTLRAFAQGCDVVTFDHEHVPADHLRALEADGVVIRPGVEALLHAQDKGVMRERLRTAGVPCPRHRIVADPEDVARFAEEEGDGYPVVLKTVRGGYDGKGVWVVRGVADAAEPFRAGVPVLAEEMVDFARELAANVVRSPHGQAVAYPVVESIQVNGVCDTVIAPAPGLSEELSGQAQEMALKIAAELGVVGHLAVELFETRDGRLLVNELAMRPHNSGHWTQDGAVTSQFANHVRAVLDLPLGDPRPRAGWTVMTNVLGGDYPDMYAAYLHCMARDPALKIHMYGKDVKPGRKVGHVNTYGDDLADVRERGRHAADYLRGTITE</sequence>
<feature type="binding site" evidence="4">
    <location>
        <position position="186"/>
    </location>
    <ligand>
        <name>ATP</name>
        <dbReference type="ChEBI" id="CHEBI:30616"/>
    </ligand>
</feature>
<proteinExistence type="inferred from homology"/>
<evidence type="ECO:0000256" key="2">
    <source>
        <dbReference type="ARBA" id="ARBA00022755"/>
    </source>
</evidence>
<evidence type="ECO:0000256" key="4">
    <source>
        <dbReference type="HAMAP-Rule" id="MF_01928"/>
    </source>
</evidence>
<dbReference type="InterPro" id="IPR005875">
    <property type="entry name" value="PurK"/>
</dbReference>
<comment type="caution">
    <text evidence="4">Lacks conserved residue(s) required for the propagation of feature annotation.</text>
</comment>
<gene>
    <name evidence="4 5" type="primary">purK</name>
    <name evidence="7" type="ORF">BJY27_005932</name>
</gene>
<dbReference type="NCBIfam" id="NF004679">
    <property type="entry name" value="PRK06019.1-5"/>
    <property type="match status" value="1"/>
</dbReference>
<feature type="binding site" evidence="4">
    <location>
        <begin position="264"/>
        <end position="265"/>
    </location>
    <ligand>
        <name>ATP</name>
        <dbReference type="ChEBI" id="CHEBI:30616"/>
    </ligand>
</feature>
<accession>A0ABR6LRJ8</accession>
<dbReference type="SUPFAM" id="SSF56059">
    <property type="entry name" value="Glutathione synthetase ATP-binding domain-like"/>
    <property type="match status" value="1"/>
</dbReference>
<comment type="function">
    <text evidence="5">Catalyzes the ATP-dependent conversion of 5-aminoimidazole ribonucleotide (AIR) and HCO(3)- to N5-carboxyaminoimidazole ribonucleotide (N5-CAIR).</text>
</comment>
<dbReference type="Gene3D" id="3.40.50.20">
    <property type="match status" value="1"/>
</dbReference>
<comment type="pathway">
    <text evidence="4 5">Purine metabolism; IMP biosynthesis via de novo pathway; 5-amino-1-(5-phospho-D-ribosyl)imidazole-4-carboxylate from 5-amino-1-(5-phospho-D-ribosyl)imidazole (N5-CAIR route): step 1/2.</text>
</comment>
<name>A0ABR6LRJ8_9ACTN</name>
<dbReference type="InterPro" id="IPR016185">
    <property type="entry name" value="PreATP-grasp_dom_sf"/>
</dbReference>
<dbReference type="SUPFAM" id="SSF51246">
    <property type="entry name" value="Rudiment single hybrid motif"/>
    <property type="match status" value="1"/>
</dbReference>
<dbReference type="InterPro" id="IPR011761">
    <property type="entry name" value="ATP-grasp"/>
</dbReference>
<dbReference type="Pfam" id="PF02222">
    <property type="entry name" value="ATP-grasp"/>
    <property type="match status" value="1"/>
</dbReference>
<dbReference type="InterPro" id="IPR011054">
    <property type="entry name" value="Rudment_hybrid_motif"/>
</dbReference>
<keyword evidence="8" id="KW-1185">Reference proteome</keyword>
<dbReference type="EMBL" id="JACHNG010000001">
    <property type="protein sequence ID" value="MBB4784971.1"/>
    <property type="molecule type" value="Genomic_DNA"/>
</dbReference>
<dbReference type="SUPFAM" id="SSF52440">
    <property type="entry name" value="PreATP-grasp domain"/>
    <property type="match status" value="1"/>
</dbReference>
<dbReference type="PROSITE" id="PS50975">
    <property type="entry name" value="ATP_GRASP"/>
    <property type="match status" value="1"/>
</dbReference>
<dbReference type="Pfam" id="PF17769">
    <property type="entry name" value="PurK_C"/>
    <property type="match status" value="1"/>
</dbReference>
<comment type="caution">
    <text evidence="7">The sequence shown here is derived from an EMBL/GenBank/DDBJ whole genome shotgun (WGS) entry which is preliminary data.</text>
</comment>
<dbReference type="Pfam" id="PF22660">
    <property type="entry name" value="RS_preATP-grasp-like"/>
    <property type="match status" value="1"/>
</dbReference>
<dbReference type="GO" id="GO:0034028">
    <property type="term" value="F:5-(carboxyamino)imidazole ribonucleotide synthase activity"/>
    <property type="evidence" value="ECO:0007669"/>
    <property type="project" value="UniProtKB-EC"/>
</dbReference>
<feature type="binding site" evidence="4">
    <location>
        <position position="103"/>
    </location>
    <ligand>
        <name>ATP</name>
        <dbReference type="ChEBI" id="CHEBI:30616"/>
    </ligand>
</feature>
<evidence type="ECO:0000256" key="3">
    <source>
        <dbReference type="ARBA" id="ARBA00022840"/>
    </source>
</evidence>
<dbReference type="Gene3D" id="3.30.1490.20">
    <property type="entry name" value="ATP-grasp fold, A domain"/>
    <property type="match status" value="1"/>
</dbReference>
<keyword evidence="2 4" id="KW-0658">Purine biosynthesis</keyword>
<evidence type="ECO:0000259" key="6">
    <source>
        <dbReference type="PROSITE" id="PS50975"/>
    </source>
</evidence>
<keyword evidence="3 4" id="KW-0067">ATP-binding</keyword>